<dbReference type="InterPro" id="IPR051082">
    <property type="entry name" value="Pentapeptide-BTB/POZ_domain"/>
</dbReference>
<dbReference type="EMBL" id="CP159992">
    <property type="protein sequence ID" value="XCP95795.1"/>
    <property type="molecule type" value="Genomic_DNA"/>
</dbReference>
<dbReference type="SUPFAM" id="SSF141571">
    <property type="entry name" value="Pentapeptide repeat-like"/>
    <property type="match status" value="1"/>
</dbReference>
<name>A0AAU8NFJ7_9BACL</name>
<evidence type="ECO:0000313" key="2">
    <source>
        <dbReference type="EMBL" id="XCP95795.1"/>
    </source>
</evidence>
<sequence>MRRLESGMSADNELFSDIVRYEHETISETTVSNSNVGSPIFWSCTLHHLVFDTCDLTNARFFAGSTIDHCTFVRSDLRSVGIGKDEAVFTNCEFSSCDLRGMTLENAAFINCTFAKCRFNDRVLQAANLVNCTFTGKLVDITFEGNGKQKLIANLENCILDGVRFVGCDLTQCIPPKSKNHLYVEQVSARVKNALQKIEHNADLSEDERKVLVRSLRKLEQTDQYIFNTAHMKKIYSEDFVERFFSSLGISPDLRG</sequence>
<proteinExistence type="predicted"/>
<dbReference type="Gene3D" id="2.160.20.80">
    <property type="entry name" value="E3 ubiquitin-protein ligase SopA"/>
    <property type="match status" value="1"/>
</dbReference>
<dbReference type="RefSeq" id="WP_342552458.1">
    <property type="nucleotide sequence ID" value="NZ_CP159992.1"/>
</dbReference>
<reference evidence="2" key="1">
    <citation type="submission" date="2024-05" db="EMBL/GenBank/DDBJ databases">
        <title>Draft genome assemblies of 36 bacteria isolated from hibernating arctic ground squirrels.</title>
        <authorList>
            <person name="McKee H."/>
            <person name="Mullen L."/>
            <person name="Drown D.M."/>
            <person name="Duddleston K.N."/>
        </authorList>
    </citation>
    <scope>NUCLEOTIDE SEQUENCE</scope>
    <source>
        <strain evidence="2">AN1007</strain>
    </source>
</reference>
<accession>A0AAU8NFJ7</accession>
<keyword evidence="1" id="KW-0175">Coiled coil</keyword>
<gene>
    <name evidence="2" type="ORF">ABXS70_03490</name>
</gene>
<organism evidence="2">
    <name type="scientific">Paenibacillus sp. AN1007</name>
    <dbReference type="NCBI Taxonomy" id="3151385"/>
    <lineage>
        <taxon>Bacteria</taxon>
        <taxon>Bacillati</taxon>
        <taxon>Bacillota</taxon>
        <taxon>Bacilli</taxon>
        <taxon>Bacillales</taxon>
        <taxon>Paenibacillaceae</taxon>
        <taxon>Paenibacillus</taxon>
    </lineage>
</organism>
<feature type="coiled-coil region" evidence="1">
    <location>
        <begin position="188"/>
        <end position="222"/>
    </location>
</feature>
<protein>
    <submittedName>
        <fullName evidence="2">Pentapeptide repeat-containing protein</fullName>
    </submittedName>
</protein>
<dbReference type="Pfam" id="PF00805">
    <property type="entry name" value="Pentapeptide"/>
    <property type="match status" value="2"/>
</dbReference>
<dbReference type="PANTHER" id="PTHR14136">
    <property type="entry name" value="BTB_POZ DOMAIN-CONTAINING PROTEIN KCTD9"/>
    <property type="match status" value="1"/>
</dbReference>
<evidence type="ECO:0000256" key="1">
    <source>
        <dbReference type="SAM" id="Coils"/>
    </source>
</evidence>
<dbReference type="InterPro" id="IPR001646">
    <property type="entry name" value="5peptide_repeat"/>
</dbReference>
<dbReference type="PANTHER" id="PTHR14136:SF17">
    <property type="entry name" value="BTB_POZ DOMAIN-CONTAINING PROTEIN KCTD9"/>
    <property type="match status" value="1"/>
</dbReference>
<dbReference type="AlphaFoldDB" id="A0AAU8NFJ7"/>